<dbReference type="InterPro" id="IPR000595">
    <property type="entry name" value="cNMP-bd_dom"/>
</dbReference>
<dbReference type="Gene3D" id="2.60.120.10">
    <property type="entry name" value="Jelly Rolls"/>
    <property type="match status" value="1"/>
</dbReference>
<dbReference type="OMA" id="HCFFQED"/>
<dbReference type="Pfam" id="PF00027">
    <property type="entry name" value="cNMP_binding"/>
    <property type="match status" value="1"/>
</dbReference>
<organism evidence="3">
    <name type="scientific">Harpegnathos saltator</name>
    <name type="common">Jerdon's jumping ant</name>
    <dbReference type="NCBI Taxonomy" id="610380"/>
    <lineage>
        <taxon>Eukaryota</taxon>
        <taxon>Metazoa</taxon>
        <taxon>Ecdysozoa</taxon>
        <taxon>Arthropoda</taxon>
        <taxon>Hexapoda</taxon>
        <taxon>Insecta</taxon>
        <taxon>Pterygota</taxon>
        <taxon>Neoptera</taxon>
        <taxon>Endopterygota</taxon>
        <taxon>Hymenoptera</taxon>
        <taxon>Apocrita</taxon>
        <taxon>Aculeata</taxon>
        <taxon>Formicoidea</taxon>
        <taxon>Formicidae</taxon>
        <taxon>Ponerinae</taxon>
        <taxon>Ponerini</taxon>
        <taxon>Harpegnathos</taxon>
    </lineage>
</organism>
<dbReference type="Proteomes" id="UP000008237">
    <property type="component" value="Unassembled WGS sequence"/>
</dbReference>
<dbReference type="GO" id="GO:0003254">
    <property type="term" value="P:regulation of membrane depolarization"/>
    <property type="evidence" value="ECO:0007669"/>
    <property type="project" value="TreeGrafter"/>
</dbReference>
<proteinExistence type="predicted"/>
<dbReference type="InterPro" id="IPR051413">
    <property type="entry name" value="K/Na_HCN_channel"/>
</dbReference>
<dbReference type="GO" id="GO:0035725">
    <property type="term" value="P:sodium ion transmembrane transport"/>
    <property type="evidence" value="ECO:0007669"/>
    <property type="project" value="TreeGrafter"/>
</dbReference>
<dbReference type="InterPro" id="IPR018490">
    <property type="entry name" value="cNMP-bd_dom_sf"/>
</dbReference>
<dbReference type="OrthoDB" id="2021138at2759"/>
<dbReference type="AlphaFoldDB" id="E2BHH3"/>
<reference evidence="2 3" key="1">
    <citation type="journal article" date="2010" name="Science">
        <title>Genomic comparison of the ants Camponotus floridanus and Harpegnathos saltator.</title>
        <authorList>
            <person name="Bonasio R."/>
            <person name="Zhang G."/>
            <person name="Ye C."/>
            <person name="Mutti N.S."/>
            <person name="Fang X."/>
            <person name="Qin N."/>
            <person name="Donahue G."/>
            <person name="Yang P."/>
            <person name="Li Q."/>
            <person name="Li C."/>
            <person name="Zhang P."/>
            <person name="Huang Z."/>
            <person name="Berger S.L."/>
            <person name="Reinberg D."/>
            <person name="Wang J."/>
            <person name="Liebig J."/>
        </authorList>
    </citation>
    <scope>NUCLEOTIDE SEQUENCE [LARGE SCALE GENOMIC DNA]</scope>
    <source>
        <strain evidence="2 3">R22 G/1</strain>
    </source>
</reference>
<gene>
    <name evidence="2" type="ORF">EAI_10284</name>
</gene>
<dbReference type="InParanoid" id="E2BHH3"/>
<sequence length="166" mass="19513">MHQVKEYIYQKRLPRHLQDKLISYYEYRYQGSFFKENIISDTLSSLLKPVLYLEEDIIYKAGTEGDCMYFIASGTVVLITFSGKEICHMHDGDYFGETVLVYPDRSRAESVIALEVCELLRLNRRDFKYLFPPKSEFYANLKQVAQEHLENISKLTEPSFHEGETM</sequence>
<keyword evidence="3" id="KW-1185">Reference proteome</keyword>
<dbReference type="PROSITE" id="PS50042">
    <property type="entry name" value="CNMP_BINDING_3"/>
    <property type="match status" value="1"/>
</dbReference>
<dbReference type="EMBL" id="GL448301">
    <property type="protein sequence ID" value="EFN84826.1"/>
    <property type="molecule type" value="Genomic_DNA"/>
</dbReference>
<name>E2BHH3_HARSA</name>
<evidence type="ECO:0000313" key="2">
    <source>
        <dbReference type="EMBL" id="EFN84826.1"/>
    </source>
</evidence>
<dbReference type="SMART" id="SM00100">
    <property type="entry name" value="cNMP"/>
    <property type="match status" value="1"/>
</dbReference>
<dbReference type="GO" id="GO:0005249">
    <property type="term" value="F:voltage-gated potassium channel activity"/>
    <property type="evidence" value="ECO:0007669"/>
    <property type="project" value="TreeGrafter"/>
</dbReference>
<protein>
    <submittedName>
        <fullName evidence="2">Potassium/sodium hyperpolarization-activated cyclic nucleotide-gated channel 2</fullName>
    </submittedName>
</protein>
<evidence type="ECO:0000313" key="3">
    <source>
        <dbReference type="Proteomes" id="UP000008237"/>
    </source>
</evidence>
<dbReference type="CDD" id="cd00038">
    <property type="entry name" value="CAP_ED"/>
    <property type="match status" value="1"/>
</dbReference>
<dbReference type="PANTHER" id="PTHR45689">
    <property type="entry name" value="I[[H]] CHANNEL, ISOFORM E"/>
    <property type="match status" value="1"/>
</dbReference>
<dbReference type="PANTHER" id="PTHR45689:SF14">
    <property type="entry name" value="CYCLIC NUCLEOTIDE-GATED CATION CHANNEL SUBUNIT A-LIKE PROTEIN"/>
    <property type="match status" value="1"/>
</dbReference>
<dbReference type="Gene3D" id="1.10.287.630">
    <property type="entry name" value="Helix hairpin bin"/>
    <property type="match status" value="1"/>
</dbReference>
<feature type="domain" description="Cyclic nucleotide-binding" evidence="1">
    <location>
        <begin position="43"/>
        <end position="131"/>
    </location>
</feature>
<evidence type="ECO:0000259" key="1">
    <source>
        <dbReference type="PROSITE" id="PS50042"/>
    </source>
</evidence>
<dbReference type="GO" id="GO:0098855">
    <property type="term" value="C:HCN channel complex"/>
    <property type="evidence" value="ECO:0007669"/>
    <property type="project" value="TreeGrafter"/>
</dbReference>
<accession>E2BHH3</accession>
<dbReference type="InterPro" id="IPR014710">
    <property type="entry name" value="RmlC-like_jellyroll"/>
</dbReference>
<dbReference type="SUPFAM" id="SSF51206">
    <property type="entry name" value="cAMP-binding domain-like"/>
    <property type="match status" value="1"/>
</dbReference>